<keyword evidence="1" id="KW-0805">Transcription regulation</keyword>
<dbReference type="Pfam" id="PF02909">
    <property type="entry name" value="TetR_C_1"/>
    <property type="match status" value="1"/>
</dbReference>
<evidence type="ECO:0000259" key="5">
    <source>
        <dbReference type="PROSITE" id="PS50977"/>
    </source>
</evidence>
<dbReference type="RefSeq" id="WP_310365189.1">
    <property type="nucleotide sequence ID" value="NZ_JAVDYB010000001.1"/>
</dbReference>
<evidence type="ECO:0000256" key="1">
    <source>
        <dbReference type="ARBA" id="ARBA00023015"/>
    </source>
</evidence>
<organism evidence="6 7">
    <name type="scientific">Catenuloplanes atrovinosus</name>
    <dbReference type="NCBI Taxonomy" id="137266"/>
    <lineage>
        <taxon>Bacteria</taxon>
        <taxon>Bacillati</taxon>
        <taxon>Actinomycetota</taxon>
        <taxon>Actinomycetes</taxon>
        <taxon>Micromonosporales</taxon>
        <taxon>Micromonosporaceae</taxon>
        <taxon>Catenuloplanes</taxon>
    </lineage>
</organism>
<dbReference type="EMBL" id="JAVDYB010000001">
    <property type="protein sequence ID" value="MDR7274903.1"/>
    <property type="molecule type" value="Genomic_DNA"/>
</dbReference>
<dbReference type="Pfam" id="PF00440">
    <property type="entry name" value="TetR_N"/>
    <property type="match status" value="1"/>
</dbReference>
<reference evidence="6" key="1">
    <citation type="submission" date="2023-07" db="EMBL/GenBank/DDBJ databases">
        <title>Sequencing the genomes of 1000 actinobacteria strains.</title>
        <authorList>
            <person name="Klenk H.-P."/>
        </authorList>
    </citation>
    <scope>NUCLEOTIDE SEQUENCE</scope>
    <source>
        <strain evidence="6">DSM 44707</strain>
    </source>
</reference>
<evidence type="ECO:0000256" key="3">
    <source>
        <dbReference type="ARBA" id="ARBA00023163"/>
    </source>
</evidence>
<gene>
    <name evidence="6" type="ORF">J2S41_001681</name>
</gene>
<keyword evidence="3" id="KW-0804">Transcription</keyword>
<dbReference type="SUPFAM" id="SSF48498">
    <property type="entry name" value="Tetracyclin repressor-like, C-terminal domain"/>
    <property type="match status" value="1"/>
</dbReference>
<feature type="domain" description="HTH tetR-type" evidence="5">
    <location>
        <begin position="29"/>
        <end position="89"/>
    </location>
</feature>
<keyword evidence="7" id="KW-1185">Reference proteome</keyword>
<evidence type="ECO:0000313" key="6">
    <source>
        <dbReference type="EMBL" id="MDR7274903.1"/>
    </source>
</evidence>
<dbReference type="InterPro" id="IPR004111">
    <property type="entry name" value="Repressor_TetR_C"/>
</dbReference>
<proteinExistence type="predicted"/>
<dbReference type="InterPro" id="IPR036271">
    <property type="entry name" value="Tet_transcr_reg_TetR-rel_C_sf"/>
</dbReference>
<comment type="caution">
    <text evidence="6">The sequence shown here is derived from an EMBL/GenBank/DDBJ whole genome shotgun (WGS) entry which is preliminary data.</text>
</comment>
<dbReference type="PANTHER" id="PTHR30055:SF151">
    <property type="entry name" value="TRANSCRIPTIONAL REGULATORY PROTEIN"/>
    <property type="match status" value="1"/>
</dbReference>
<dbReference type="Proteomes" id="UP001183643">
    <property type="component" value="Unassembled WGS sequence"/>
</dbReference>
<evidence type="ECO:0000256" key="4">
    <source>
        <dbReference type="PROSITE-ProRule" id="PRU00335"/>
    </source>
</evidence>
<keyword evidence="2 4" id="KW-0238">DNA-binding</keyword>
<dbReference type="Gene3D" id="1.10.357.10">
    <property type="entry name" value="Tetracycline Repressor, domain 2"/>
    <property type="match status" value="1"/>
</dbReference>
<dbReference type="Gene3D" id="1.10.10.60">
    <property type="entry name" value="Homeodomain-like"/>
    <property type="match status" value="1"/>
</dbReference>
<dbReference type="InterPro" id="IPR009057">
    <property type="entry name" value="Homeodomain-like_sf"/>
</dbReference>
<feature type="DNA-binding region" description="H-T-H motif" evidence="4">
    <location>
        <begin position="52"/>
        <end position="71"/>
    </location>
</feature>
<evidence type="ECO:0000256" key="2">
    <source>
        <dbReference type="ARBA" id="ARBA00023125"/>
    </source>
</evidence>
<dbReference type="InterPro" id="IPR050109">
    <property type="entry name" value="HTH-type_TetR-like_transc_reg"/>
</dbReference>
<dbReference type="GO" id="GO:0003700">
    <property type="term" value="F:DNA-binding transcription factor activity"/>
    <property type="evidence" value="ECO:0007669"/>
    <property type="project" value="TreeGrafter"/>
</dbReference>
<dbReference type="PANTHER" id="PTHR30055">
    <property type="entry name" value="HTH-TYPE TRANSCRIPTIONAL REGULATOR RUTR"/>
    <property type="match status" value="1"/>
</dbReference>
<protein>
    <submittedName>
        <fullName evidence="6">AcrR family transcriptional regulator</fullName>
    </submittedName>
</protein>
<dbReference type="PROSITE" id="PS50977">
    <property type="entry name" value="HTH_TETR_2"/>
    <property type="match status" value="1"/>
</dbReference>
<dbReference type="GO" id="GO:0000976">
    <property type="term" value="F:transcription cis-regulatory region binding"/>
    <property type="evidence" value="ECO:0007669"/>
    <property type="project" value="TreeGrafter"/>
</dbReference>
<accession>A0AAE4C8E1</accession>
<dbReference type="AlphaFoldDB" id="A0AAE4C8E1"/>
<sequence>MAVVTRRAPDPARTLALLWGTHRHEGRSGLSVRTIVAAAIEIADAEGLEAAVMRRVAEHLGAGTMSLYTHVPGKAELTALMADTVLGSLYQTEPPGAAGDWRDGVRLIARENWALYERHPWLPAAMDGRELGPNIMRKYELELAPLDGIGLTDVEMDSALTMILVYVEGVWRKRRSLRGTQERTGQSDAEWWQTTGPVLDQVMGGGGQFPLGGRVGTAAGTQHNATLDPVHALEFGLDRIIDGIAALISR</sequence>
<dbReference type="GO" id="GO:0045892">
    <property type="term" value="P:negative regulation of DNA-templated transcription"/>
    <property type="evidence" value="ECO:0007669"/>
    <property type="project" value="InterPro"/>
</dbReference>
<dbReference type="InterPro" id="IPR001647">
    <property type="entry name" value="HTH_TetR"/>
</dbReference>
<dbReference type="SUPFAM" id="SSF46689">
    <property type="entry name" value="Homeodomain-like"/>
    <property type="match status" value="1"/>
</dbReference>
<name>A0AAE4C8E1_9ACTN</name>
<evidence type="ECO:0000313" key="7">
    <source>
        <dbReference type="Proteomes" id="UP001183643"/>
    </source>
</evidence>